<protein>
    <recommendedName>
        <fullName evidence="8">Arginase/deacetylase</fullName>
    </recommendedName>
</protein>
<sequence>MRLTALFAALTAVASVAAEPWQEKYGGTPDLTYSGVAGFGRLPWERCLEKPGYGFDIAVLGMPFDTSVSYRPGARFGPHAIRSGSRRHGPARSFLIPWGTSVTQDTGLHIVDCNDVPISPYDNALAIDEMQVAYATLLDRPTSPDTHFTRHIAKDGKEHPRILTLGGDHTIVLPILGALTDVYGPISVLHFDAHLDTWNGNELGGAHTEQHKVTHGTFFWKAYELGYINDKTSAHAGIRTRLNSMRDLLHDEAVGFQVFTTDDIDEMGPEGIATKLKKRLGNGPVYLSFDIDTIDPSMAPATGTPESGGWTTREVKRIVRGLVGLNIVGADIVEVSPAYDTNAELTAMAAADLAQEFLALLAAKEAPVAAVKGGVLDKNLRAKAEADTSGARGQFIDNRDEL</sequence>
<comment type="similarity">
    <text evidence="1">Belongs to the arginase family. Agmatinase subfamily.</text>
</comment>
<reference evidence="6" key="1">
    <citation type="journal article" date="2023" name="BMC Genomics">
        <title>Chromosome-level genome assemblies of Cutaneotrichosporon spp. (Trichosporonales, Basidiomycota) reveal imbalanced evolution between nucleotide sequences and chromosome synteny.</title>
        <authorList>
            <person name="Kobayashi Y."/>
            <person name="Kayamori A."/>
            <person name="Aoki K."/>
            <person name="Shiwa Y."/>
            <person name="Matsutani M."/>
            <person name="Fujita N."/>
            <person name="Sugita T."/>
            <person name="Iwasaki W."/>
            <person name="Tanaka N."/>
            <person name="Takashima M."/>
        </authorList>
    </citation>
    <scope>NUCLEOTIDE SEQUENCE</scope>
    <source>
        <strain evidence="6">HIS019</strain>
    </source>
</reference>
<feature type="chain" id="PRO_5041232762" description="Arginase/deacetylase" evidence="5">
    <location>
        <begin position="19"/>
        <end position="402"/>
    </location>
</feature>
<keyword evidence="3 4" id="KW-0378">Hydrolase</keyword>
<evidence type="ECO:0000256" key="4">
    <source>
        <dbReference type="RuleBase" id="RU003684"/>
    </source>
</evidence>
<evidence type="ECO:0000313" key="6">
    <source>
        <dbReference type="EMBL" id="BEI90632.1"/>
    </source>
</evidence>
<dbReference type="PANTHER" id="PTHR11358">
    <property type="entry name" value="ARGINASE/AGMATINASE"/>
    <property type="match status" value="1"/>
</dbReference>
<proteinExistence type="inferred from homology"/>
<evidence type="ECO:0000313" key="7">
    <source>
        <dbReference type="Proteomes" id="UP001233271"/>
    </source>
</evidence>
<dbReference type="PANTHER" id="PTHR11358:SF26">
    <property type="entry name" value="GUANIDINO ACID HYDROLASE, MITOCHONDRIAL"/>
    <property type="match status" value="1"/>
</dbReference>
<dbReference type="PRINTS" id="PR00116">
    <property type="entry name" value="ARGINASE"/>
</dbReference>
<dbReference type="Proteomes" id="UP001233271">
    <property type="component" value="Chromosome 3"/>
</dbReference>
<evidence type="ECO:0000256" key="1">
    <source>
        <dbReference type="ARBA" id="ARBA00009227"/>
    </source>
</evidence>
<accession>A0AA48ICZ0</accession>
<dbReference type="Pfam" id="PF00491">
    <property type="entry name" value="Arginase"/>
    <property type="match status" value="1"/>
</dbReference>
<dbReference type="KEGG" id="ccac:CcaHIS019_0307020"/>
<evidence type="ECO:0008006" key="8">
    <source>
        <dbReference type="Google" id="ProtNLM"/>
    </source>
</evidence>
<gene>
    <name evidence="6" type="ORF">CcaverHIS019_0307020</name>
</gene>
<dbReference type="PROSITE" id="PS01053">
    <property type="entry name" value="ARGINASE_1"/>
    <property type="match status" value="1"/>
</dbReference>
<dbReference type="CDD" id="cd11592">
    <property type="entry name" value="Agmatinase_PAH"/>
    <property type="match status" value="1"/>
</dbReference>
<dbReference type="InterPro" id="IPR023696">
    <property type="entry name" value="Ureohydrolase_dom_sf"/>
</dbReference>
<keyword evidence="5" id="KW-0732">Signal</keyword>
<organism evidence="6 7">
    <name type="scientific">Cutaneotrichosporon cavernicola</name>
    <dbReference type="NCBI Taxonomy" id="279322"/>
    <lineage>
        <taxon>Eukaryota</taxon>
        <taxon>Fungi</taxon>
        <taxon>Dikarya</taxon>
        <taxon>Basidiomycota</taxon>
        <taxon>Agaricomycotina</taxon>
        <taxon>Tremellomycetes</taxon>
        <taxon>Trichosporonales</taxon>
        <taxon>Trichosporonaceae</taxon>
        <taxon>Cutaneotrichosporon</taxon>
    </lineage>
</organism>
<dbReference type="RefSeq" id="XP_060455897.1">
    <property type="nucleotide sequence ID" value="XM_060599177.1"/>
</dbReference>
<dbReference type="FunFam" id="3.40.800.10:FF:000014">
    <property type="entry name" value="Arginase family protein"/>
    <property type="match status" value="1"/>
</dbReference>
<dbReference type="GO" id="GO:0008783">
    <property type="term" value="F:agmatinase activity"/>
    <property type="evidence" value="ECO:0007669"/>
    <property type="project" value="TreeGrafter"/>
</dbReference>
<evidence type="ECO:0000256" key="5">
    <source>
        <dbReference type="SAM" id="SignalP"/>
    </source>
</evidence>
<dbReference type="InterPro" id="IPR006035">
    <property type="entry name" value="Ureohydrolase"/>
</dbReference>
<name>A0AA48ICZ0_9TREE</name>
<dbReference type="Gene3D" id="3.40.800.10">
    <property type="entry name" value="Ureohydrolase domain"/>
    <property type="match status" value="1"/>
</dbReference>
<dbReference type="SUPFAM" id="SSF52768">
    <property type="entry name" value="Arginase/deacetylase"/>
    <property type="match status" value="1"/>
</dbReference>
<keyword evidence="7" id="KW-1185">Reference proteome</keyword>
<feature type="signal peptide" evidence="5">
    <location>
        <begin position="1"/>
        <end position="18"/>
    </location>
</feature>
<dbReference type="AlphaFoldDB" id="A0AA48ICZ0"/>
<evidence type="ECO:0000256" key="3">
    <source>
        <dbReference type="ARBA" id="ARBA00022801"/>
    </source>
</evidence>
<keyword evidence="2" id="KW-0479">Metal-binding</keyword>
<dbReference type="GeneID" id="85494502"/>
<dbReference type="GO" id="GO:0033389">
    <property type="term" value="P:putrescine biosynthetic process from arginine, via agmatine"/>
    <property type="evidence" value="ECO:0007669"/>
    <property type="project" value="TreeGrafter"/>
</dbReference>
<dbReference type="InterPro" id="IPR020855">
    <property type="entry name" value="Ureohydrolase_Mn_BS"/>
</dbReference>
<evidence type="ECO:0000256" key="2">
    <source>
        <dbReference type="ARBA" id="ARBA00022723"/>
    </source>
</evidence>
<dbReference type="EMBL" id="AP028214">
    <property type="protein sequence ID" value="BEI90632.1"/>
    <property type="molecule type" value="Genomic_DNA"/>
</dbReference>
<dbReference type="GO" id="GO:0046872">
    <property type="term" value="F:metal ion binding"/>
    <property type="evidence" value="ECO:0007669"/>
    <property type="project" value="UniProtKB-KW"/>
</dbReference>
<dbReference type="PROSITE" id="PS51409">
    <property type="entry name" value="ARGINASE_2"/>
    <property type="match status" value="1"/>
</dbReference>